<feature type="region of interest" description="Disordered" evidence="1">
    <location>
        <begin position="61"/>
        <end position="105"/>
    </location>
</feature>
<dbReference type="AlphaFoldDB" id="A0A0J8TIS2"/>
<accession>A0A0J8TIS2</accession>
<gene>
    <name evidence="2" type="ORF">CISG_10212</name>
</gene>
<feature type="compositionally biased region" description="Polar residues" evidence="1">
    <location>
        <begin position="78"/>
        <end position="93"/>
    </location>
</feature>
<dbReference type="EMBL" id="DS268255">
    <property type="protein sequence ID" value="KMU73627.1"/>
    <property type="molecule type" value="Genomic_DNA"/>
</dbReference>
<feature type="compositionally biased region" description="Basic and acidic residues" evidence="1">
    <location>
        <begin position="96"/>
        <end position="105"/>
    </location>
</feature>
<evidence type="ECO:0000256" key="1">
    <source>
        <dbReference type="SAM" id="MobiDB-lite"/>
    </source>
</evidence>
<proteinExistence type="predicted"/>
<organism evidence="2 3">
    <name type="scientific">Coccidioides immitis RMSCC 3703</name>
    <dbReference type="NCBI Taxonomy" id="454286"/>
    <lineage>
        <taxon>Eukaryota</taxon>
        <taxon>Fungi</taxon>
        <taxon>Dikarya</taxon>
        <taxon>Ascomycota</taxon>
        <taxon>Pezizomycotina</taxon>
        <taxon>Eurotiomycetes</taxon>
        <taxon>Eurotiomycetidae</taxon>
        <taxon>Onygenales</taxon>
        <taxon>Onygenaceae</taxon>
        <taxon>Coccidioides</taxon>
    </lineage>
</organism>
<evidence type="ECO:0000313" key="3">
    <source>
        <dbReference type="Proteomes" id="UP000054559"/>
    </source>
</evidence>
<evidence type="ECO:0000313" key="2">
    <source>
        <dbReference type="EMBL" id="KMU73627.1"/>
    </source>
</evidence>
<sequence length="105" mass="11547">MAHVDKMLGALGQAMKIMKAGGIRASHKGLWSVICEGEMLVVQELTEVRGGKHLGQKNLRTKKLTNQEQRRMNDHARSPSNSPRTLAGTSYGCNLTEKDEGVETE</sequence>
<dbReference type="Proteomes" id="UP000054559">
    <property type="component" value="Unassembled WGS sequence"/>
</dbReference>
<protein>
    <submittedName>
        <fullName evidence="2">Uncharacterized protein</fullName>
    </submittedName>
</protein>
<name>A0A0J8TIS2_COCIT</name>
<reference evidence="3" key="1">
    <citation type="journal article" date="2010" name="Genome Res.">
        <title>Population genomic sequencing of Coccidioides fungi reveals recent hybridization and transposon control.</title>
        <authorList>
            <person name="Neafsey D.E."/>
            <person name="Barker B.M."/>
            <person name="Sharpton T.J."/>
            <person name="Stajich J.E."/>
            <person name="Park D.J."/>
            <person name="Whiston E."/>
            <person name="Hung C.-Y."/>
            <person name="McMahan C."/>
            <person name="White J."/>
            <person name="Sykes S."/>
            <person name="Heiman D."/>
            <person name="Young S."/>
            <person name="Zeng Q."/>
            <person name="Abouelleil A."/>
            <person name="Aftuck L."/>
            <person name="Bessette D."/>
            <person name="Brown A."/>
            <person name="FitzGerald M."/>
            <person name="Lui A."/>
            <person name="Macdonald J.P."/>
            <person name="Priest M."/>
            <person name="Orbach M.J."/>
            <person name="Galgiani J.N."/>
            <person name="Kirkland T.N."/>
            <person name="Cole G.T."/>
            <person name="Birren B.W."/>
            <person name="Henn M.R."/>
            <person name="Taylor J.W."/>
            <person name="Rounsley S.D."/>
        </authorList>
    </citation>
    <scope>NUCLEOTIDE SEQUENCE [LARGE SCALE GENOMIC DNA]</scope>
    <source>
        <strain evidence="3">RMSCC 3703</strain>
    </source>
</reference>
<feature type="compositionally biased region" description="Basic and acidic residues" evidence="1">
    <location>
        <begin position="68"/>
        <end position="77"/>
    </location>
</feature>